<reference evidence="7 8" key="1">
    <citation type="submission" date="2018-04" db="EMBL/GenBank/DDBJ databases">
        <title>The genome of golden apple snail Pomacea canaliculata provides insight into stress tolerance and invasive adaptation.</title>
        <authorList>
            <person name="Liu C."/>
            <person name="Liu B."/>
            <person name="Ren Y."/>
            <person name="Zhang Y."/>
            <person name="Wang H."/>
            <person name="Li S."/>
            <person name="Jiang F."/>
            <person name="Yin L."/>
            <person name="Zhang G."/>
            <person name="Qian W."/>
            <person name="Fan W."/>
        </authorList>
    </citation>
    <scope>NUCLEOTIDE SEQUENCE [LARGE SCALE GENOMIC DNA]</scope>
    <source>
        <strain evidence="7">SZHN2017</strain>
        <tissue evidence="7">Muscle</tissue>
    </source>
</reference>
<organism evidence="7 8">
    <name type="scientific">Pomacea canaliculata</name>
    <name type="common">Golden apple snail</name>
    <dbReference type="NCBI Taxonomy" id="400727"/>
    <lineage>
        <taxon>Eukaryota</taxon>
        <taxon>Metazoa</taxon>
        <taxon>Spiralia</taxon>
        <taxon>Lophotrochozoa</taxon>
        <taxon>Mollusca</taxon>
        <taxon>Gastropoda</taxon>
        <taxon>Caenogastropoda</taxon>
        <taxon>Architaenioglossa</taxon>
        <taxon>Ampullarioidea</taxon>
        <taxon>Ampullariidae</taxon>
        <taxon>Pomacea</taxon>
    </lineage>
</organism>
<sequence>MAETQSGQSDKKSNTKSLLNEEQGLFCPGCKEAYSWIQEDCVPTSLTCGHSLCYKCVKSQWCNPDSSDATVLCITCSSHVGIYTLRCPPVSLAQNAEAYQDLVTSSATDQAQLRETTCPGVHPFQPEISVLEDTKSSSSDLLQNPFQTGEQKHQQTAPDMSGDKGISSLVSSPSQSSDKILNQDDTWRLLQRDEGFIRDWIVANVPDHIIFKMVGANSLDSASVPLPTSMVDAISCVTDGGGGGATHLFSQPSSTTASCLSITDSGLVTSSECGKSLPSMSSFLGESSALSCSGRQLWQLILNKAAQDKNLRSGQQQEDCISQCLSNLSQLTAAAAQKAPSKGQLEKEKMFSGMATADEAAGSILQDKPLVDYSLQGCLQQHMHTQGMGGLARKEDTPAEQQSSGRPGRNHKDQPWLEDWADGNINTIASDPSEGKLYSCQNNHAQCNNSGTQTWTSTIPSQTVADVPKTVKSLTGYSVPSSMTNKNTRMHFWQGEYGASTWTGMQCETYPCSYYSHRTRCATPRASSPAALEQQRQGETFCPYPNFNIPPRHHPYLMQENAVRYFPLRRGRPRRYLSETDGYYCMSPSPFLRARSSRMWRGRGSYNVRRMKPPISPSLPSALDCQWFSEACAPSLSHVNTHLSSVTPPQLQMVQVVRQKNDHIHDSEPVITPHESVSASASVSTESSSTVMEQEEWEQAGKTTAEAEVALMKMREMPSGPCVEDIYVVPPVWLCNNTHQNIIMDCSDSQPLQAGQSSTGLSEEKENEPPENIMEAEGGLVRTMVSELSQIAASEHSTSLVGVLESQEMQTNNHCNGLSSSHQYIESDFHPVGVMTSVPARSIKRENFATSNDSLEPITLPSSVQEGTVPRHGQLDMSKEKYEMPGMQADQNDQINLNKVDMDEVSTSDNKSDEKNILETVLGQTGSHAELDVSSTTNSVTVDMCEDLPMQPSFFSPFYARCPEKNDWLSLTGDEPVQASITSSSRGLSETVGKNLAGIFNRWAGDSCLQNPLLPNKLPGKSNHLQAGSKITSFSTFPTAGTLVPQLAACHPYLRPSANVGKRALSQGPATFLSSMADCQSFQASHATAPSHFMDSQHQHVSEHHLQNLCFVPSERGGMFQKQENSMPPCVISAAYPPYSSHGSRHYACPSQADWSECHRSLHTSKFQQKRRNDTIARNHAPFQDFYFPPKGGLTSQTYEKDLMYPFDEQDAAFKASHVEMESQQKGQSLQQQQLEHPDQEELNADASSYSIQTVLQEFADLSCATGNAAVCSLLQQLMMLDVAQHGAIEKGCQSLIADKSQKADMNRFFGCILNLSQAVVRCGQTLSIWSQPPAEETDCSTAHHMISCLNGLFETGVERLSEMVLLYCDGLRCLEKCSVASENSQQNLQEHREDDPKDPSKHQPSSCLQDQLCCEEGPASTVLEQEYGCQQEDLQTNIDQEGNECPDQEKVFIPFISETLMPHKDEIFSLKGPPGQEDLSIALSSSQEGSETFSLFQQSGVALTLPVLSNASSPSITFVNHSPKQNDAVETPTAYVAFQHPQGGKQECLDAEGFPDTADLPAMFTVAEEDCEANIQCPEEEVVSEAAVLESETVEVVTEVIASPDIDSEPPVLLRQEESICMHMEESKCKEPPVLQPLEQGRKQLMENSRKQDCKTSLKDQQPKSIETNSKNTSGDLSIANAPAAKEDKENVRCLRSQTAKSELNNSLSKKGFQKNKKGGTQRKSANVQDQS</sequence>
<keyword evidence="2 4" id="KW-0863">Zinc-finger</keyword>
<keyword evidence="1" id="KW-0479">Metal-binding</keyword>
<comment type="caution">
    <text evidence="7">The sequence shown here is derived from an EMBL/GenBank/DDBJ whole genome shotgun (WGS) entry which is preliminary data.</text>
</comment>
<feature type="region of interest" description="Disordered" evidence="5">
    <location>
        <begin position="1217"/>
        <end position="1243"/>
    </location>
</feature>
<protein>
    <recommendedName>
        <fullName evidence="6">RING-type domain-containing protein</fullName>
    </recommendedName>
</protein>
<name>A0A2T7NM95_POMCA</name>
<accession>A0A2T7NM95</accession>
<feature type="compositionally biased region" description="Low complexity" evidence="5">
    <location>
        <begin position="1224"/>
        <end position="1235"/>
    </location>
</feature>
<dbReference type="InterPro" id="IPR013083">
    <property type="entry name" value="Znf_RING/FYVE/PHD"/>
</dbReference>
<feature type="region of interest" description="Disordered" evidence="5">
    <location>
        <begin position="673"/>
        <end position="701"/>
    </location>
</feature>
<dbReference type="InterPro" id="IPR001841">
    <property type="entry name" value="Znf_RING"/>
</dbReference>
<feature type="compositionally biased region" description="Basic and acidic residues" evidence="5">
    <location>
        <begin position="1648"/>
        <end position="1663"/>
    </location>
</feature>
<keyword evidence="8" id="KW-1185">Reference proteome</keyword>
<feature type="domain" description="RING-type" evidence="6">
    <location>
        <begin position="27"/>
        <end position="77"/>
    </location>
</feature>
<evidence type="ECO:0000256" key="1">
    <source>
        <dbReference type="ARBA" id="ARBA00022723"/>
    </source>
</evidence>
<feature type="region of interest" description="Disordered" evidence="5">
    <location>
        <begin position="1386"/>
        <end position="1405"/>
    </location>
</feature>
<evidence type="ECO:0000256" key="2">
    <source>
        <dbReference type="ARBA" id="ARBA00022771"/>
    </source>
</evidence>
<dbReference type="OrthoDB" id="6055081at2759"/>
<feature type="compositionally biased region" description="Low complexity" evidence="5">
    <location>
        <begin position="675"/>
        <end position="690"/>
    </location>
</feature>
<dbReference type="InterPro" id="IPR017907">
    <property type="entry name" value="Znf_RING_CS"/>
</dbReference>
<gene>
    <name evidence="7" type="ORF">C0Q70_18098</name>
</gene>
<evidence type="ECO:0000256" key="3">
    <source>
        <dbReference type="ARBA" id="ARBA00022833"/>
    </source>
</evidence>
<feature type="region of interest" description="Disordered" evidence="5">
    <location>
        <begin position="749"/>
        <end position="770"/>
    </location>
</feature>
<feature type="region of interest" description="Disordered" evidence="5">
    <location>
        <begin position="138"/>
        <end position="179"/>
    </location>
</feature>
<evidence type="ECO:0000256" key="4">
    <source>
        <dbReference type="PROSITE-ProRule" id="PRU00175"/>
    </source>
</evidence>
<feature type="compositionally biased region" description="Basic and acidic residues" evidence="5">
    <location>
        <begin position="1390"/>
        <end position="1402"/>
    </location>
</feature>
<feature type="compositionally biased region" description="Polar residues" evidence="5">
    <location>
        <begin position="1697"/>
        <end position="1710"/>
    </location>
</feature>
<feature type="compositionally biased region" description="Low complexity" evidence="5">
    <location>
        <begin position="167"/>
        <end position="177"/>
    </location>
</feature>
<evidence type="ECO:0000313" key="7">
    <source>
        <dbReference type="EMBL" id="PVD22289.1"/>
    </source>
</evidence>
<feature type="compositionally biased region" description="Polar residues" evidence="5">
    <location>
        <begin position="1664"/>
        <end position="1677"/>
    </location>
</feature>
<feature type="compositionally biased region" description="Polar residues" evidence="5">
    <location>
        <begin position="1723"/>
        <end position="1733"/>
    </location>
</feature>
<dbReference type="GO" id="GO:0008270">
    <property type="term" value="F:zinc ion binding"/>
    <property type="evidence" value="ECO:0007669"/>
    <property type="project" value="UniProtKB-KW"/>
</dbReference>
<evidence type="ECO:0000256" key="5">
    <source>
        <dbReference type="SAM" id="MobiDB-lite"/>
    </source>
</evidence>
<evidence type="ECO:0000313" key="8">
    <source>
        <dbReference type="Proteomes" id="UP000245119"/>
    </source>
</evidence>
<feature type="region of interest" description="Disordered" evidence="5">
    <location>
        <begin position="384"/>
        <end position="417"/>
    </location>
</feature>
<dbReference type="PROSITE" id="PS50089">
    <property type="entry name" value="ZF_RING_2"/>
    <property type="match status" value="1"/>
</dbReference>
<feature type="compositionally biased region" description="Polar residues" evidence="5">
    <location>
        <begin position="749"/>
        <end position="761"/>
    </location>
</feature>
<feature type="compositionally biased region" description="Polar residues" evidence="5">
    <location>
        <begin position="138"/>
        <end position="158"/>
    </location>
</feature>
<dbReference type="PROSITE" id="PS00518">
    <property type="entry name" value="ZF_RING_1"/>
    <property type="match status" value="1"/>
</dbReference>
<feature type="region of interest" description="Disordered" evidence="5">
    <location>
        <begin position="1648"/>
        <end position="1733"/>
    </location>
</feature>
<dbReference type="EMBL" id="PZQS01000011">
    <property type="protein sequence ID" value="PVD22289.1"/>
    <property type="molecule type" value="Genomic_DNA"/>
</dbReference>
<keyword evidence="3" id="KW-0862">Zinc</keyword>
<dbReference type="Proteomes" id="UP000245119">
    <property type="component" value="Linkage Group LG11"/>
</dbReference>
<feature type="compositionally biased region" description="Basic residues" evidence="5">
    <location>
        <begin position="1713"/>
        <end position="1722"/>
    </location>
</feature>
<dbReference type="Gene3D" id="3.30.40.10">
    <property type="entry name" value="Zinc/RING finger domain, C3HC4 (zinc finger)"/>
    <property type="match status" value="1"/>
</dbReference>
<evidence type="ECO:0000259" key="6">
    <source>
        <dbReference type="PROSITE" id="PS50089"/>
    </source>
</evidence>
<dbReference type="SUPFAM" id="SSF57850">
    <property type="entry name" value="RING/U-box"/>
    <property type="match status" value="1"/>
</dbReference>
<proteinExistence type="predicted"/>